<accession>A0ABW0QD63</accession>
<name>A0ABW0QD63_9BURK</name>
<dbReference type="InterPro" id="IPR050204">
    <property type="entry name" value="AraC_XylS_family_regulators"/>
</dbReference>
<dbReference type="Proteomes" id="UP001596084">
    <property type="component" value="Unassembled WGS sequence"/>
</dbReference>
<evidence type="ECO:0000259" key="4">
    <source>
        <dbReference type="PROSITE" id="PS01124"/>
    </source>
</evidence>
<proteinExistence type="predicted"/>
<sequence>MNAPQNSLSLRRYGASHGSHAHSHFQVLLGLDGVLELEVQGRGQRIAAGQGCVIAPGERHDFEARYGSRCLVLDTAQAGWARCPSHPAQAAQTLALARYLALSLEQDRPQAGSLAQHYGPRLLLEAWRPAQSLPNSPPYQRYQRPIDWEQLAAWTRERLHEPLSVAQLAQQVFLSPTQFAARCRRETGLSVMQWLRNQRLCRAQALRADGMTVADTALHCGYQSPSALTAAMRRQRPN</sequence>
<evidence type="ECO:0000313" key="6">
    <source>
        <dbReference type="Proteomes" id="UP001596084"/>
    </source>
</evidence>
<dbReference type="InterPro" id="IPR014710">
    <property type="entry name" value="RmlC-like_jellyroll"/>
</dbReference>
<dbReference type="SUPFAM" id="SSF51182">
    <property type="entry name" value="RmlC-like cupins"/>
    <property type="match status" value="1"/>
</dbReference>
<dbReference type="InterPro" id="IPR011051">
    <property type="entry name" value="RmlC_Cupin_sf"/>
</dbReference>
<dbReference type="InterPro" id="IPR018060">
    <property type="entry name" value="HTH_AraC"/>
</dbReference>
<dbReference type="Gene3D" id="2.60.120.10">
    <property type="entry name" value="Jelly Rolls"/>
    <property type="match status" value="1"/>
</dbReference>
<dbReference type="InterPro" id="IPR013096">
    <property type="entry name" value="Cupin_2"/>
</dbReference>
<protein>
    <submittedName>
        <fullName evidence="5">Helix-turn-helix domain-containing protein</fullName>
    </submittedName>
</protein>
<gene>
    <name evidence="5" type="ORF">ACFPP7_14985</name>
</gene>
<keyword evidence="1" id="KW-0805">Transcription regulation</keyword>
<keyword evidence="6" id="KW-1185">Reference proteome</keyword>
<reference evidence="6" key="1">
    <citation type="journal article" date="2019" name="Int. J. Syst. Evol. Microbiol.">
        <title>The Global Catalogue of Microorganisms (GCM) 10K type strain sequencing project: providing services to taxonomists for standard genome sequencing and annotation.</title>
        <authorList>
            <consortium name="The Broad Institute Genomics Platform"/>
            <consortium name="The Broad Institute Genome Sequencing Center for Infectious Disease"/>
            <person name="Wu L."/>
            <person name="Ma J."/>
        </authorList>
    </citation>
    <scope>NUCLEOTIDE SEQUENCE [LARGE SCALE GENOMIC DNA]</scope>
    <source>
        <strain evidence="6">CGMCC 4.7277</strain>
    </source>
</reference>
<evidence type="ECO:0000256" key="3">
    <source>
        <dbReference type="ARBA" id="ARBA00023163"/>
    </source>
</evidence>
<dbReference type="Pfam" id="PF07883">
    <property type="entry name" value="Cupin_2"/>
    <property type="match status" value="1"/>
</dbReference>
<comment type="caution">
    <text evidence="5">The sequence shown here is derived from an EMBL/GenBank/DDBJ whole genome shotgun (WGS) entry which is preliminary data.</text>
</comment>
<dbReference type="RefSeq" id="WP_068834090.1">
    <property type="nucleotide sequence ID" value="NZ_JBHSMX010000023.1"/>
</dbReference>
<dbReference type="PANTHER" id="PTHR46796">
    <property type="entry name" value="HTH-TYPE TRANSCRIPTIONAL ACTIVATOR RHAS-RELATED"/>
    <property type="match status" value="1"/>
</dbReference>
<dbReference type="EMBL" id="JBHSMX010000023">
    <property type="protein sequence ID" value="MFC5522205.1"/>
    <property type="molecule type" value="Genomic_DNA"/>
</dbReference>
<evidence type="ECO:0000256" key="1">
    <source>
        <dbReference type="ARBA" id="ARBA00023015"/>
    </source>
</evidence>
<keyword evidence="3" id="KW-0804">Transcription</keyword>
<dbReference type="Gene3D" id="1.10.10.60">
    <property type="entry name" value="Homeodomain-like"/>
    <property type="match status" value="1"/>
</dbReference>
<organism evidence="5 6">
    <name type="scientific">Polaromonas jejuensis</name>
    <dbReference type="NCBI Taxonomy" id="457502"/>
    <lineage>
        <taxon>Bacteria</taxon>
        <taxon>Pseudomonadati</taxon>
        <taxon>Pseudomonadota</taxon>
        <taxon>Betaproteobacteria</taxon>
        <taxon>Burkholderiales</taxon>
        <taxon>Comamonadaceae</taxon>
        <taxon>Polaromonas</taxon>
    </lineage>
</organism>
<evidence type="ECO:0000313" key="5">
    <source>
        <dbReference type="EMBL" id="MFC5522205.1"/>
    </source>
</evidence>
<feature type="domain" description="HTH araC/xylS-type" evidence="4">
    <location>
        <begin position="149"/>
        <end position="238"/>
    </location>
</feature>
<dbReference type="PANTHER" id="PTHR46796:SF10">
    <property type="entry name" value="TRANSCRIPTIONAL ACTIVATOR FEAR"/>
    <property type="match status" value="1"/>
</dbReference>
<dbReference type="SMART" id="SM00342">
    <property type="entry name" value="HTH_ARAC"/>
    <property type="match status" value="1"/>
</dbReference>
<dbReference type="Pfam" id="PF12833">
    <property type="entry name" value="HTH_18"/>
    <property type="match status" value="1"/>
</dbReference>
<dbReference type="PROSITE" id="PS01124">
    <property type="entry name" value="HTH_ARAC_FAMILY_2"/>
    <property type="match status" value="1"/>
</dbReference>
<keyword evidence="2" id="KW-0238">DNA-binding</keyword>
<evidence type="ECO:0000256" key="2">
    <source>
        <dbReference type="ARBA" id="ARBA00023125"/>
    </source>
</evidence>